<name>A0A1H9KDR2_9EURY</name>
<dbReference type="Proteomes" id="UP000199114">
    <property type="component" value="Unassembled WGS sequence"/>
</dbReference>
<dbReference type="RefSeq" id="WP_090618392.1">
    <property type="nucleotide sequence ID" value="NZ_FOFD01000003.1"/>
</dbReference>
<sequence length="122" mass="13892">MAEHQYWLVAELTAGGDPAVVLETGLNHEWARDGQQIEDSVVLFGEYHSAPVSELRAVSDHIDRLVWVASREGGGGATVSEYYERFDKSTDPTDELRSTPGRWWYGEHFDYYRMRYGIHAAV</sequence>
<keyword evidence="2" id="KW-1185">Reference proteome</keyword>
<organism evidence="1 2">
    <name type="scientific">Natrinema salaciae</name>
    <dbReference type="NCBI Taxonomy" id="1186196"/>
    <lineage>
        <taxon>Archaea</taxon>
        <taxon>Methanobacteriati</taxon>
        <taxon>Methanobacteriota</taxon>
        <taxon>Stenosarchaea group</taxon>
        <taxon>Halobacteria</taxon>
        <taxon>Halobacteriales</taxon>
        <taxon>Natrialbaceae</taxon>
        <taxon>Natrinema</taxon>
    </lineage>
</organism>
<dbReference type="STRING" id="1186196.SAMN04489841_2891"/>
<dbReference type="AlphaFoldDB" id="A0A1H9KDR2"/>
<proteinExistence type="predicted"/>
<protein>
    <submittedName>
        <fullName evidence="1">Uncharacterized protein</fullName>
    </submittedName>
</protein>
<reference evidence="2" key="1">
    <citation type="submission" date="2016-10" db="EMBL/GenBank/DDBJ databases">
        <authorList>
            <person name="Varghese N."/>
            <person name="Submissions S."/>
        </authorList>
    </citation>
    <scope>NUCLEOTIDE SEQUENCE [LARGE SCALE GENOMIC DNA]</scope>
    <source>
        <strain evidence="2">DSM 25055</strain>
    </source>
</reference>
<dbReference type="OrthoDB" id="173327at2157"/>
<evidence type="ECO:0000313" key="1">
    <source>
        <dbReference type="EMBL" id="SEQ97222.1"/>
    </source>
</evidence>
<evidence type="ECO:0000313" key="2">
    <source>
        <dbReference type="Proteomes" id="UP000199114"/>
    </source>
</evidence>
<dbReference type="EMBL" id="FOFD01000003">
    <property type="protein sequence ID" value="SEQ97222.1"/>
    <property type="molecule type" value="Genomic_DNA"/>
</dbReference>
<gene>
    <name evidence="1" type="ORF">SAMN04489841_2891</name>
</gene>
<accession>A0A1H9KDR2</accession>